<dbReference type="Pfam" id="PF07690">
    <property type="entry name" value="MFS_1"/>
    <property type="match status" value="1"/>
</dbReference>
<dbReference type="InterPro" id="IPR036259">
    <property type="entry name" value="MFS_trans_sf"/>
</dbReference>
<feature type="transmembrane region" description="Helical" evidence="7">
    <location>
        <begin position="480"/>
        <end position="499"/>
    </location>
</feature>
<gene>
    <name evidence="8" type="primary">U6500M03530</name>
    <name evidence="8" type="ORF">SEUBUCD650_0M03530</name>
</gene>
<dbReference type="Proteomes" id="UP001152964">
    <property type="component" value="Chromosome 13"/>
</dbReference>
<comment type="subcellular location">
    <subcellularLocation>
        <location evidence="1">Membrane</location>
        <topology evidence="1">Multi-pass membrane protein</topology>
    </subcellularLocation>
</comment>
<evidence type="ECO:0000256" key="4">
    <source>
        <dbReference type="ARBA" id="ARBA00022692"/>
    </source>
</evidence>
<evidence type="ECO:0000256" key="7">
    <source>
        <dbReference type="SAM" id="Phobius"/>
    </source>
</evidence>
<feature type="transmembrane region" description="Helical" evidence="7">
    <location>
        <begin position="168"/>
        <end position="189"/>
    </location>
</feature>
<evidence type="ECO:0000313" key="9">
    <source>
        <dbReference type="Proteomes" id="UP001152964"/>
    </source>
</evidence>
<evidence type="ECO:0000256" key="6">
    <source>
        <dbReference type="ARBA" id="ARBA00023136"/>
    </source>
</evidence>
<feature type="transmembrane region" description="Helical" evidence="7">
    <location>
        <begin position="106"/>
        <end position="124"/>
    </location>
</feature>
<dbReference type="EMBL" id="OX291503">
    <property type="protein sequence ID" value="CAI1649194.1"/>
    <property type="molecule type" value="Genomic_DNA"/>
</dbReference>
<feature type="transmembrane region" description="Helical" evidence="7">
    <location>
        <begin position="319"/>
        <end position="338"/>
    </location>
</feature>
<dbReference type="InterPro" id="IPR011701">
    <property type="entry name" value="MFS"/>
</dbReference>
<reference evidence="8" key="1">
    <citation type="submission" date="2022-08" db="EMBL/GenBank/DDBJ databases">
        <authorList>
            <person name="Byrne P K."/>
        </authorList>
    </citation>
    <scope>NUCLEOTIDE SEQUENCE</scope>
    <source>
        <strain evidence="8">UCD650</strain>
    </source>
</reference>
<evidence type="ECO:0000256" key="3">
    <source>
        <dbReference type="ARBA" id="ARBA00022448"/>
    </source>
</evidence>
<keyword evidence="6 7" id="KW-0472">Membrane</keyword>
<keyword evidence="5 7" id="KW-1133">Transmembrane helix</keyword>
<organism evidence="8 9">
    <name type="scientific">Saccharomyces eubayanus</name>
    <name type="common">Yeast</name>
    <dbReference type="NCBI Taxonomy" id="1080349"/>
    <lineage>
        <taxon>Eukaryota</taxon>
        <taxon>Fungi</taxon>
        <taxon>Dikarya</taxon>
        <taxon>Ascomycota</taxon>
        <taxon>Saccharomycotina</taxon>
        <taxon>Saccharomycetes</taxon>
        <taxon>Saccharomycetales</taxon>
        <taxon>Saccharomycetaceae</taxon>
        <taxon>Saccharomyces</taxon>
    </lineage>
</organism>
<evidence type="ECO:0000256" key="2">
    <source>
        <dbReference type="ARBA" id="ARBA00006595"/>
    </source>
</evidence>
<dbReference type="SUPFAM" id="SSF103473">
    <property type="entry name" value="MFS general substrate transporter"/>
    <property type="match status" value="1"/>
</dbReference>
<protein>
    <submittedName>
        <fullName evidence="8">Uncharacterized protein</fullName>
    </submittedName>
</protein>
<evidence type="ECO:0000313" key="8">
    <source>
        <dbReference type="EMBL" id="CAI1649194.1"/>
    </source>
</evidence>
<evidence type="ECO:0000256" key="1">
    <source>
        <dbReference type="ARBA" id="ARBA00004141"/>
    </source>
</evidence>
<comment type="similarity">
    <text evidence="2">Belongs to the SLC43A transporter (TC 2.A.1.44) family.</text>
</comment>
<name>A0ABN8VIK4_SACEU</name>
<feature type="transmembrane region" description="Helical" evidence="7">
    <location>
        <begin position="21"/>
        <end position="46"/>
    </location>
</feature>
<proteinExistence type="inferred from homology"/>
<sequence>MLTSINVVSRIQGAMATSKTLRYAQVACACIWCLFSAGIVFGFAALKPILISEGVYHELCDPEDGDGLLCTAQDLKLNFIFALGATVTNVMALPVGKILDIYGPRVCGLIGSGFLFLACGNFISARHLTSVWDPYVVGYTLLAIAGPFVFISCFQLANSFPQRSGTILALLTGSFDSSSALFLIYRLLYQNWYPDLRVSKFFTIYLLVPLFILVCQLTVMPHSSYKTVNHIAKIAVEGLDENGRLIEGDTGSNIIPDEQERQALIAMEEDEEGRTPNVTPRRRKSVLETYVEGKLQKKSGGIFGVLHGKSALEQIKSPWFYLMLLFALVAMLRINYFIATVRTQEEYLLNDRKLALKLNSIFDVLLPIGGVVSIPFIGLLLDHTDTLTTLTVLFTTSTAIGIFGLIPNSFTFNLIGIALLVVYRPFYYTVVSDYSSKVFGFDTFGTVYGLLSCVCGIFNMGQNLLDKWTHTTFNMNPFPINLVLVIFTIVFSLTITFFIRAQILHKPREERVLSSDYQSI</sequence>
<keyword evidence="3" id="KW-0813">Transport</keyword>
<dbReference type="PANTHER" id="PTHR20772:SF2">
    <property type="entry name" value="PROTEIN FMP42"/>
    <property type="match status" value="1"/>
</dbReference>
<dbReference type="PANTHER" id="PTHR20772">
    <property type="entry name" value="PROTEIN FMP42"/>
    <property type="match status" value="1"/>
</dbReference>
<evidence type="ECO:0000256" key="5">
    <source>
        <dbReference type="ARBA" id="ARBA00022989"/>
    </source>
</evidence>
<feature type="transmembrane region" description="Helical" evidence="7">
    <location>
        <begin position="136"/>
        <end position="156"/>
    </location>
</feature>
<dbReference type="Gene3D" id="1.20.1250.20">
    <property type="entry name" value="MFS general substrate transporter like domains"/>
    <property type="match status" value="1"/>
</dbReference>
<feature type="transmembrane region" description="Helical" evidence="7">
    <location>
        <begin position="201"/>
        <end position="219"/>
    </location>
</feature>
<feature type="transmembrane region" description="Helical" evidence="7">
    <location>
        <begin position="438"/>
        <end position="460"/>
    </location>
</feature>
<keyword evidence="4 7" id="KW-0812">Transmembrane</keyword>
<feature type="transmembrane region" description="Helical" evidence="7">
    <location>
        <begin position="358"/>
        <end position="380"/>
    </location>
</feature>
<dbReference type="InterPro" id="IPR052599">
    <property type="entry name" value="SLC43A_AATransporter"/>
</dbReference>
<keyword evidence="9" id="KW-1185">Reference proteome</keyword>
<accession>A0ABN8VIK4</accession>